<protein>
    <recommendedName>
        <fullName evidence="3">Complement component 1 Q subcomponent-binding protein, mitochondrial</fullName>
    </recommendedName>
</protein>
<comment type="similarity">
    <text evidence="1">Belongs to the MAM33 family.</text>
</comment>
<reference evidence="2" key="1">
    <citation type="submission" date="2014-12" db="EMBL/GenBank/DDBJ databases">
        <title>Insight into the proteome of Arion vulgaris.</title>
        <authorList>
            <person name="Aradska J."/>
            <person name="Bulat T."/>
            <person name="Smidak R."/>
            <person name="Sarate P."/>
            <person name="Gangsoo J."/>
            <person name="Sialana F."/>
            <person name="Bilban M."/>
            <person name="Lubec G."/>
        </authorList>
    </citation>
    <scope>NUCLEOTIDE SEQUENCE</scope>
    <source>
        <tissue evidence="2">Skin</tissue>
    </source>
</reference>
<dbReference type="PANTHER" id="PTHR10826:SF1">
    <property type="entry name" value="COMPLEMENT COMPONENT 1 Q SUBCOMPONENT-BINDING PROTEIN, MITOCHONDRIAL"/>
    <property type="match status" value="1"/>
</dbReference>
<dbReference type="PANTHER" id="PTHR10826">
    <property type="entry name" value="COMPLEMENT COMPONENT 1"/>
    <property type="match status" value="1"/>
</dbReference>
<evidence type="ECO:0000256" key="1">
    <source>
        <dbReference type="ARBA" id="ARBA00005457"/>
    </source>
</evidence>
<dbReference type="EMBL" id="HACG01027000">
    <property type="protein sequence ID" value="CEK73865.1"/>
    <property type="molecule type" value="Transcribed_RNA"/>
</dbReference>
<organism evidence="2">
    <name type="scientific">Arion vulgaris</name>
    <dbReference type="NCBI Taxonomy" id="1028688"/>
    <lineage>
        <taxon>Eukaryota</taxon>
        <taxon>Metazoa</taxon>
        <taxon>Spiralia</taxon>
        <taxon>Lophotrochozoa</taxon>
        <taxon>Mollusca</taxon>
        <taxon>Gastropoda</taxon>
        <taxon>Heterobranchia</taxon>
        <taxon>Euthyneura</taxon>
        <taxon>Panpulmonata</taxon>
        <taxon>Eupulmonata</taxon>
        <taxon>Stylommatophora</taxon>
        <taxon>Helicina</taxon>
        <taxon>Arionoidea</taxon>
        <taxon>Arionidae</taxon>
        <taxon>Arion</taxon>
    </lineage>
</organism>
<evidence type="ECO:0000313" key="2">
    <source>
        <dbReference type="EMBL" id="CEK73865.1"/>
    </source>
</evidence>
<dbReference type="Gene3D" id="3.10.280.10">
    <property type="entry name" value="Mitochondrial glycoprotein"/>
    <property type="match status" value="1"/>
</dbReference>
<dbReference type="GO" id="GO:0005759">
    <property type="term" value="C:mitochondrial matrix"/>
    <property type="evidence" value="ECO:0007669"/>
    <property type="project" value="InterPro"/>
</dbReference>
<dbReference type="InterPro" id="IPR003428">
    <property type="entry name" value="MAM33"/>
</dbReference>
<sequence length="281" mass="30974">MAKSLRFAYSLTSKFVSGSNSRLIAVEKQTRNTIKQCFSSGDLISASSSRALCTLSTIRSAQHTETCGCLACGRNKHIASYSTEVDKEISKFLEKEIQYESSRSSDKVPKISGFDVKTDGGDITLTKISGAEKIVVKLSVNGAVDSITPTEDQGKQDEPPKMVCKPPFDVEIIKGNTVLALQCAFSAHDPIYDTQAGKGNEQIDDQFEVQDVAIHDGEWKDATYSVSAATMDAELFDLLMDMLDERGINDEFIAQMVDFCTSYENKQYISFLQSLKSFVEK</sequence>
<dbReference type="AlphaFoldDB" id="A0A0B7A1N8"/>
<dbReference type="Pfam" id="PF02330">
    <property type="entry name" value="MAM33"/>
    <property type="match status" value="1"/>
</dbReference>
<dbReference type="SUPFAM" id="SSF54529">
    <property type="entry name" value="Mitochondrial glycoprotein MAM33-like"/>
    <property type="match status" value="1"/>
</dbReference>
<proteinExistence type="inferred from homology"/>
<dbReference type="InterPro" id="IPR036561">
    <property type="entry name" value="MAM33_sf"/>
</dbReference>
<dbReference type="GO" id="GO:0042256">
    <property type="term" value="P:cytosolic ribosome assembly"/>
    <property type="evidence" value="ECO:0007669"/>
    <property type="project" value="TreeGrafter"/>
</dbReference>
<gene>
    <name evidence="2" type="primary">ORF88665</name>
</gene>
<name>A0A0B7A1N8_9EUPU</name>
<accession>A0A0B7A1N8</accession>
<evidence type="ECO:0008006" key="3">
    <source>
        <dbReference type="Google" id="ProtNLM"/>
    </source>
</evidence>